<keyword evidence="2" id="KW-1185">Reference proteome</keyword>
<gene>
    <name evidence="1" type="ORF">CKF48_15080</name>
</gene>
<accession>A0A248TK31</accession>
<proteinExistence type="predicted"/>
<dbReference type="KEGG" id="bko:CKF48_15080"/>
<dbReference type="AlphaFoldDB" id="A0A248TK31"/>
<evidence type="ECO:0000313" key="1">
    <source>
        <dbReference type="EMBL" id="ASV68511.1"/>
    </source>
</evidence>
<dbReference type="RefSeq" id="WP_095372081.1">
    <property type="nucleotide sequence ID" value="NZ_CP022983.1"/>
</dbReference>
<dbReference type="OrthoDB" id="2941569at2"/>
<dbReference type="EMBL" id="CP022983">
    <property type="protein sequence ID" value="ASV68511.1"/>
    <property type="molecule type" value="Genomic_DNA"/>
</dbReference>
<name>A0A248TK31_9BACI</name>
<protein>
    <submittedName>
        <fullName evidence="1">Uncharacterized protein</fullName>
    </submittedName>
</protein>
<sequence>MPINSTDKSEKSVEEKIKNIESNIVITQWIQVVGVLSEAVLLTKLYLLKDNDNINLTGEGKILSGIWVQTIGQLVEATGVTKQLETLDDLTLLKFQEIAVAGDLLQSIGAGLQAIGGEQILAEDGIGNIYENIIP</sequence>
<reference evidence="1 2" key="1">
    <citation type="submission" date="2017-08" db="EMBL/GenBank/DDBJ databases">
        <title>Complete Genome Sequence of Bacillus kochii Oregon-R-modENCODE STRAIN BDGP4, isolated from Drosophila melanogaster gut.</title>
        <authorList>
            <person name="Wan K.H."/>
            <person name="Yu C."/>
            <person name="Park S."/>
            <person name="Hammonds A.S."/>
            <person name="Booth B.W."/>
            <person name="Celniker S.E."/>
        </authorList>
    </citation>
    <scope>NUCLEOTIDE SEQUENCE [LARGE SCALE GENOMIC DNA]</scope>
    <source>
        <strain evidence="1 2">BDGP4</strain>
    </source>
</reference>
<evidence type="ECO:0000313" key="2">
    <source>
        <dbReference type="Proteomes" id="UP000215137"/>
    </source>
</evidence>
<dbReference type="Proteomes" id="UP000215137">
    <property type="component" value="Chromosome"/>
</dbReference>
<organism evidence="1 2">
    <name type="scientific">Cytobacillus kochii</name>
    <dbReference type="NCBI Taxonomy" id="859143"/>
    <lineage>
        <taxon>Bacteria</taxon>
        <taxon>Bacillati</taxon>
        <taxon>Bacillota</taxon>
        <taxon>Bacilli</taxon>
        <taxon>Bacillales</taxon>
        <taxon>Bacillaceae</taxon>
        <taxon>Cytobacillus</taxon>
    </lineage>
</organism>